<name>A0ACC0D7N3_9PEZI</name>
<organism evidence="1 2">
    <name type="scientific">Hypoxylon rubiginosum</name>
    <dbReference type="NCBI Taxonomy" id="110542"/>
    <lineage>
        <taxon>Eukaryota</taxon>
        <taxon>Fungi</taxon>
        <taxon>Dikarya</taxon>
        <taxon>Ascomycota</taxon>
        <taxon>Pezizomycotina</taxon>
        <taxon>Sordariomycetes</taxon>
        <taxon>Xylariomycetidae</taxon>
        <taxon>Xylariales</taxon>
        <taxon>Hypoxylaceae</taxon>
        <taxon>Hypoxylon</taxon>
    </lineage>
</organism>
<evidence type="ECO:0000313" key="1">
    <source>
        <dbReference type="EMBL" id="KAI6088535.1"/>
    </source>
</evidence>
<dbReference type="EMBL" id="MU394300">
    <property type="protein sequence ID" value="KAI6088535.1"/>
    <property type="molecule type" value="Genomic_DNA"/>
</dbReference>
<protein>
    <submittedName>
        <fullName evidence="1">Uncharacterized protein</fullName>
    </submittedName>
</protein>
<keyword evidence="2" id="KW-1185">Reference proteome</keyword>
<evidence type="ECO:0000313" key="2">
    <source>
        <dbReference type="Proteomes" id="UP001497680"/>
    </source>
</evidence>
<sequence>MLVGYMGQKDNRNNLPSWVPDWSALVYDEEVRRSKVAIHLYDACKGSKLTCWTSPEAFWISACKDILSMARHSKQKSLGRKLTKYLWSLDLIDFGPPVSHWGDFQENIFEPNWSGWWRDFDERHPCAPQPAGLHTPAIYSGTVKILSNQFPNLVYETIRSSSYVEWRRRFMPADCLHLTSSFGHAPWNSRWESQIPQAFPEEINTEVLRTLVFDLKYVFGQFERLDDSDEVHLRRWWATKISPVSQDYDDILGFDYVLSLMASKRRLFMTQGGRFGWGPDDLASGDHIFILPGGKTPYILRAADGQIDSKVLSAAQLIGSCYLQGAMDGQQAGVLPFCSRETQVINEDYVDQLRNMVLHFHPSRVQVVKAAAFNGR</sequence>
<dbReference type="Proteomes" id="UP001497680">
    <property type="component" value="Unassembled WGS sequence"/>
</dbReference>
<reference evidence="1 2" key="1">
    <citation type="journal article" date="2022" name="New Phytol.">
        <title>Ecological generalism drives hyperdiversity of secondary metabolite gene clusters in xylarialean endophytes.</title>
        <authorList>
            <person name="Franco M.E.E."/>
            <person name="Wisecaver J.H."/>
            <person name="Arnold A.E."/>
            <person name="Ju Y.M."/>
            <person name="Slot J.C."/>
            <person name="Ahrendt S."/>
            <person name="Moore L.P."/>
            <person name="Eastman K.E."/>
            <person name="Scott K."/>
            <person name="Konkel Z."/>
            <person name="Mondo S.J."/>
            <person name="Kuo A."/>
            <person name="Hayes R.D."/>
            <person name="Haridas S."/>
            <person name="Andreopoulos B."/>
            <person name="Riley R."/>
            <person name="LaButti K."/>
            <person name="Pangilinan J."/>
            <person name="Lipzen A."/>
            <person name="Amirebrahimi M."/>
            <person name="Yan J."/>
            <person name="Adam C."/>
            <person name="Keymanesh K."/>
            <person name="Ng V."/>
            <person name="Louie K."/>
            <person name="Northen T."/>
            <person name="Drula E."/>
            <person name="Henrissat B."/>
            <person name="Hsieh H.M."/>
            <person name="Youens-Clark K."/>
            <person name="Lutzoni F."/>
            <person name="Miadlikowska J."/>
            <person name="Eastwood D.C."/>
            <person name="Hamelin R.C."/>
            <person name="Grigoriev I.V."/>
            <person name="U'Ren J.M."/>
        </authorList>
    </citation>
    <scope>NUCLEOTIDE SEQUENCE [LARGE SCALE GENOMIC DNA]</scope>
    <source>
        <strain evidence="1 2">ER1909</strain>
    </source>
</reference>
<proteinExistence type="predicted"/>
<gene>
    <name evidence="1" type="ORF">F4821DRAFT_257719</name>
</gene>
<accession>A0ACC0D7N3</accession>
<comment type="caution">
    <text evidence="1">The sequence shown here is derived from an EMBL/GenBank/DDBJ whole genome shotgun (WGS) entry which is preliminary data.</text>
</comment>